<comment type="caution">
    <text evidence="8">The sequence shown here is derived from an EMBL/GenBank/DDBJ whole genome shotgun (WGS) entry which is preliminary data.</text>
</comment>
<evidence type="ECO:0000256" key="2">
    <source>
        <dbReference type="ARBA" id="ARBA00022741"/>
    </source>
</evidence>
<dbReference type="CDD" id="cd07302">
    <property type="entry name" value="CHD"/>
    <property type="match status" value="1"/>
</dbReference>
<comment type="subcellular location">
    <subcellularLocation>
        <location evidence="1">Membrane</location>
        <topology evidence="1">Single-pass membrane protein</topology>
    </subcellularLocation>
</comment>
<dbReference type="RefSeq" id="WP_267541494.1">
    <property type="nucleotide sequence ID" value="NZ_JAPNKA010000001.1"/>
</dbReference>
<dbReference type="InterPro" id="IPR041664">
    <property type="entry name" value="AAA_16"/>
</dbReference>
<feature type="compositionally biased region" description="Basic and acidic residues" evidence="5">
    <location>
        <begin position="1"/>
        <end position="13"/>
    </location>
</feature>
<evidence type="ECO:0000259" key="7">
    <source>
        <dbReference type="PROSITE" id="PS50125"/>
    </source>
</evidence>
<dbReference type="Gene3D" id="1.10.510.10">
    <property type="entry name" value="Transferase(Phosphotransferase) domain 1"/>
    <property type="match status" value="1"/>
</dbReference>
<dbReference type="SUPFAM" id="SSF48452">
    <property type="entry name" value="TPR-like"/>
    <property type="match status" value="3"/>
</dbReference>
<feature type="region of interest" description="Disordered" evidence="5">
    <location>
        <begin position="1"/>
        <end position="55"/>
    </location>
</feature>
<keyword evidence="3 4" id="KW-0067">ATP-binding</keyword>
<dbReference type="InterPro" id="IPR027417">
    <property type="entry name" value="P-loop_NTPase"/>
</dbReference>
<keyword evidence="8" id="KW-0808">Transferase</keyword>
<dbReference type="Gene3D" id="3.30.200.20">
    <property type="entry name" value="Phosphorylase Kinase, domain 1"/>
    <property type="match status" value="1"/>
</dbReference>
<dbReference type="Gene3D" id="1.25.40.10">
    <property type="entry name" value="Tetratricopeptide repeat domain"/>
    <property type="match status" value="1"/>
</dbReference>
<sequence length="1348" mass="150525">MREKTGHTPRDGHSPPASSARSDDQDFGDSFLKEVAQEPLPFRKPAPGERLGGSDGHRFDIISELGGGAMGLVFRARDEELQREVALKFILPGEGRGGQWLINMLHQEARAIAQLDHENIVRIFDVAEWVGAPWEPRIPFLVMECLEGESLGALLQREQRLGVRRAVEIMFAVASGLAHAHSRHIVHRDLKPSNVFLTRQGTVKLLDFGLAWLTSSSSSSPLPYLPTAGTPPYMSPEQWRGGAQDERTDIWSAGVMLYEMLTGELPYPSATLEELRAQVVSPDPVPRIRARHSEVPEEVDALVAAALAKEPQERLPAAAELRDGLRRLEERLGPWREEPRTVAPQRRQVTLVSCRLVGLRGLAGELDPEDFSELEASFQKRCSEVIQRHGGSITTCVGDEVLACFGYPVAREEDSERAVRAGMYLVGALPGELRERFSSLALGSLAVQVGIHTETVVFDDILPELRGRTPTIQGEAPRIASWLARQAGSGTVLLSHATHTLVHPVFDSEVLGTRTFEGLSGARQVEAWRVTRERKTVFRFDRALAAGALSPLVGRQGELRQLLDAWTRAREGQGSFVLVTGEAGIGKSRLIQEVRLQVTPSTSIRLRCQCWSQFANSAFHPIIEMLQHLFRLEAEGSPGENLARLEEHLGALGLEPEHMALIAAFLSLPVKENLPILQLSPDRQKERTFEALTELLLRMARVRPVLAVMEDLHWADPSTLELLGYMLSRVERARVLLLLSARPRFQHVWPTTGPLLRVGLERLPAQLTATLVQESAGGRELPRETVQQLVAKTDGIPLFVEEMTRMVAGGGSLPTIPVTLHELLLARLDMLPAGQKALAQLCSVVGRTFSHALMATLTRRGSSALRKDLESLVSSGLLQRDSEEDGLGYQFRHALIQDAAYQSLLRSTRRQHHRRIAQALLEQFPEVVETQPEVLAHHYTEAGEYEPAIHHWMRAGIRASLHSANQEAVSHLQYALKLLRSMPDAAQRIQQELQLLIALGIPLSQVQGYRSPEVKQTYVRARELFHQVGDELPDLELPYWGPFAYYFARAEYRLSHELAEQLVDLGSRKHNQELLSLGYRMMAADFFAWGQQHAAREYVERALACSDFSPEQHRVLAEKHWVDPTAVALIHASLIHAVLGQPERAREYRREALALAGRIGHPNTQAYTLLYAAVSRQVRGDARGTLVLAEECHALAREHWLRLFIEWSGLLRGWALARLGQPQQGLEQMREFLGRWRMTGLRAGMPHNLGLLAEVHLRLSEPREALLAVQEGMRWVEAVGERSYEAELHRIGAEAQRVLGNEEEAHARLLEAVRIARVQGAGEFERHAVLALERPDEPWPEVEISGPV</sequence>
<feature type="binding site" evidence="4">
    <location>
        <position position="88"/>
    </location>
    <ligand>
        <name>ATP</name>
        <dbReference type="ChEBI" id="CHEBI:30616"/>
    </ligand>
</feature>
<dbReference type="Gene3D" id="3.30.70.1230">
    <property type="entry name" value="Nucleotide cyclase"/>
    <property type="match status" value="1"/>
</dbReference>
<dbReference type="EMBL" id="JAPNKA010000001">
    <property type="protein sequence ID" value="MCY1082942.1"/>
    <property type="molecule type" value="Genomic_DNA"/>
</dbReference>
<dbReference type="InterPro" id="IPR029787">
    <property type="entry name" value="Nucleotide_cyclase"/>
</dbReference>
<dbReference type="InterPro" id="IPR011990">
    <property type="entry name" value="TPR-like_helical_dom_sf"/>
</dbReference>
<dbReference type="PROSITE" id="PS00107">
    <property type="entry name" value="PROTEIN_KINASE_ATP"/>
    <property type="match status" value="1"/>
</dbReference>
<dbReference type="PANTHER" id="PTHR16305:SF28">
    <property type="entry name" value="GUANYLATE CYCLASE DOMAIN-CONTAINING PROTEIN"/>
    <property type="match status" value="1"/>
</dbReference>
<dbReference type="SUPFAM" id="SSF52540">
    <property type="entry name" value="P-loop containing nucleoside triphosphate hydrolases"/>
    <property type="match status" value="1"/>
</dbReference>
<dbReference type="CDD" id="cd14014">
    <property type="entry name" value="STKc_PknB_like"/>
    <property type="match status" value="1"/>
</dbReference>
<dbReference type="Gene3D" id="3.40.50.300">
    <property type="entry name" value="P-loop containing nucleotide triphosphate hydrolases"/>
    <property type="match status" value="1"/>
</dbReference>
<protein>
    <submittedName>
        <fullName evidence="8">Protein kinase</fullName>
    </submittedName>
</protein>
<accession>A0ABT4AQ88</accession>
<organism evidence="8 9">
    <name type="scientific">Archangium lansingense</name>
    <dbReference type="NCBI Taxonomy" id="2995310"/>
    <lineage>
        <taxon>Bacteria</taxon>
        <taxon>Pseudomonadati</taxon>
        <taxon>Myxococcota</taxon>
        <taxon>Myxococcia</taxon>
        <taxon>Myxococcales</taxon>
        <taxon>Cystobacterineae</taxon>
        <taxon>Archangiaceae</taxon>
        <taxon>Archangium</taxon>
    </lineage>
</organism>
<dbReference type="SMART" id="SM00220">
    <property type="entry name" value="S_TKc"/>
    <property type="match status" value="1"/>
</dbReference>
<dbReference type="PROSITE" id="PS50011">
    <property type="entry name" value="PROTEIN_KINASE_DOM"/>
    <property type="match status" value="1"/>
</dbReference>
<dbReference type="GO" id="GO:0016301">
    <property type="term" value="F:kinase activity"/>
    <property type="evidence" value="ECO:0007669"/>
    <property type="project" value="UniProtKB-KW"/>
</dbReference>
<dbReference type="Proteomes" id="UP001207654">
    <property type="component" value="Unassembled WGS sequence"/>
</dbReference>
<evidence type="ECO:0000256" key="1">
    <source>
        <dbReference type="ARBA" id="ARBA00004167"/>
    </source>
</evidence>
<evidence type="ECO:0000259" key="6">
    <source>
        <dbReference type="PROSITE" id="PS50011"/>
    </source>
</evidence>
<dbReference type="Pfam" id="PF00069">
    <property type="entry name" value="Pkinase"/>
    <property type="match status" value="1"/>
</dbReference>
<dbReference type="PROSITE" id="PS00108">
    <property type="entry name" value="PROTEIN_KINASE_ST"/>
    <property type="match status" value="1"/>
</dbReference>
<gene>
    <name evidence="8" type="ORF">OV287_51675</name>
</gene>
<dbReference type="InterPro" id="IPR008271">
    <property type="entry name" value="Ser/Thr_kinase_AS"/>
</dbReference>
<keyword evidence="2 4" id="KW-0547">Nucleotide-binding</keyword>
<keyword evidence="9" id="KW-1185">Reference proteome</keyword>
<dbReference type="SUPFAM" id="SSF55073">
    <property type="entry name" value="Nucleotide cyclase"/>
    <property type="match status" value="1"/>
</dbReference>
<name>A0ABT4AQ88_9BACT</name>
<feature type="domain" description="Guanylate cyclase" evidence="7">
    <location>
        <begin position="350"/>
        <end position="484"/>
    </location>
</feature>
<dbReference type="Pfam" id="PF13191">
    <property type="entry name" value="AAA_16"/>
    <property type="match status" value="1"/>
</dbReference>
<evidence type="ECO:0000313" key="9">
    <source>
        <dbReference type="Proteomes" id="UP001207654"/>
    </source>
</evidence>
<dbReference type="InterPro" id="IPR017441">
    <property type="entry name" value="Protein_kinase_ATP_BS"/>
</dbReference>
<evidence type="ECO:0000256" key="3">
    <source>
        <dbReference type="ARBA" id="ARBA00022840"/>
    </source>
</evidence>
<proteinExistence type="predicted"/>
<dbReference type="PANTHER" id="PTHR16305">
    <property type="entry name" value="TESTICULAR SOLUBLE ADENYLYL CYCLASE"/>
    <property type="match status" value="1"/>
</dbReference>
<evidence type="ECO:0000313" key="8">
    <source>
        <dbReference type="EMBL" id="MCY1082942.1"/>
    </source>
</evidence>
<dbReference type="SUPFAM" id="SSF56112">
    <property type="entry name" value="Protein kinase-like (PK-like)"/>
    <property type="match status" value="1"/>
</dbReference>
<keyword evidence="8" id="KW-0418">Kinase</keyword>
<feature type="domain" description="Protein kinase" evidence="6">
    <location>
        <begin position="59"/>
        <end position="332"/>
    </location>
</feature>
<evidence type="ECO:0000256" key="5">
    <source>
        <dbReference type="SAM" id="MobiDB-lite"/>
    </source>
</evidence>
<dbReference type="InterPro" id="IPR001054">
    <property type="entry name" value="A/G_cyclase"/>
</dbReference>
<dbReference type="InterPro" id="IPR011009">
    <property type="entry name" value="Kinase-like_dom_sf"/>
</dbReference>
<dbReference type="PROSITE" id="PS50125">
    <property type="entry name" value="GUANYLATE_CYCLASE_2"/>
    <property type="match status" value="1"/>
</dbReference>
<evidence type="ECO:0000256" key="4">
    <source>
        <dbReference type="PROSITE-ProRule" id="PRU10141"/>
    </source>
</evidence>
<reference evidence="8 9" key="1">
    <citation type="submission" date="2022-11" db="EMBL/GenBank/DDBJ databases">
        <title>Minimal conservation of predation-associated metabolite biosynthetic gene clusters underscores biosynthetic potential of Myxococcota including descriptions for ten novel species: Archangium lansinium sp. nov., Myxococcus landrumus sp. nov., Nannocystis bai.</title>
        <authorList>
            <person name="Ahearne A."/>
            <person name="Stevens C."/>
            <person name="Phillips K."/>
        </authorList>
    </citation>
    <scope>NUCLEOTIDE SEQUENCE [LARGE SCALE GENOMIC DNA]</scope>
    <source>
        <strain evidence="8 9">MIWBW</strain>
    </source>
</reference>
<dbReference type="InterPro" id="IPR000719">
    <property type="entry name" value="Prot_kinase_dom"/>
</dbReference>